<accession>A0A1E3PKC1</accession>
<protein>
    <submittedName>
        <fullName evidence="4">PLP-dependent transferase</fullName>
    </submittedName>
</protein>
<dbReference type="Gene3D" id="3.90.1150.10">
    <property type="entry name" value="Aspartate Aminotransferase, domain 1"/>
    <property type="match status" value="1"/>
</dbReference>
<proteinExistence type="inferred from homology"/>
<dbReference type="InterPro" id="IPR015422">
    <property type="entry name" value="PyrdxlP-dep_Trfase_small"/>
</dbReference>
<dbReference type="Proteomes" id="UP000095009">
    <property type="component" value="Unassembled WGS sequence"/>
</dbReference>
<reference evidence="4 5" key="1">
    <citation type="journal article" date="2016" name="Proc. Natl. Acad. Sci. U.S.A.">
        <title>Comparative genomics of biotechnologically important yeasts.</title>
        <authorList>
            <person name="Riley R."/>
            <person name="Haridas S."/>
            <person name="Wolfe K.H."/>
            <person name="Lopes M.R."/>
            <person name="Hittinger C.T."/>
            <person name="Goeker M."/>
            <person name="Salamov A.A."/>
            <person name="Wisecaver J.H."/>
            <person name="Long T.M."/>
            <person name="Calvey C.H."/>
            <person name="Aerts A.L."/>
            <person name="Barry K.W."/>
            <person name="Choi C."/>
            <person name="Clum A."/>
            <person name="Coughlan A.Y."/>
            <person name="Deshpande S."/>
            <person name="Douglass A.P."/>
            <person name="Hanson S.J."/>
            <person name="Klenk H.-P."/>
            <person name="LaButti K.M."/>
            <person name="Lapidus A."/>
            <person name="Lindquist E.A."/>
            <person name="Lipzen A.M."/>
            <person name="Meier-Kolthoff J.P."/>
            <person name="Ohm R.A."/>
            <person name="Otillar R.P."/>
            <person name="Pangilinan J.L."/>
            <person name="Peng Y."/>
            <person name="Rokas A."/>
            <person name="Rosa C.A."/>
            <person name="Scheuner C."/>
            <person name="Sibirny A.A."/>
            <person name="Slot J.C."/>
            <person name="Stielow J.B."/>
            <person name="Sun H."/>
            <person name="Kurtzman C.P."/>
            <person name="Blackwell M."/>
            <person name="Grigoriev I.V."/>
            <person name="Jeffries T.W."/>
        </authorList>
    </citation>
    <scope>NUCLEOTIDE SEQUENCE [LARGE SCALE GENOMIC DNA]</scope>
    <source>
        <strain evidence="4 5">DSM 6958</strain>
    </source>
</reference>
<evidence type="ECO:0000256" key="1">
    <source>
        <dbReference type="ARBA" id="ARBA00007441"/>
    </source>
</evidence>
<dbReference type="PANTHER" id="PTHR43510">
    <property type="entry name" value="AMINOTRANSFERASE FUNCTION, HYPOTHETICAL (EUROFUNG)"/>
    <property type="match status" value="1"/>
</dbReference>
<evidence type="ECO:0000259" key="3">
    <source>
        <dbReference type="Pfam" id="PF00155"/>
    </source>
</evidence>
<dbReference type="EMBL" id="KV454409">
    <property type="protein sequence ID" value="ODQ65750.1"/>
    <property type="molecule type" value="Genomic_DNA"/>
</dbReference>
<dbReference type="STRING" id="857566.A0A1E3PKC1"/>
<keyword evidence="5" id="KW-1185">Reference proteome</keyword>
<evidence type="ECO:0000256" key="2">
    <source>
        <dbReference type="ARBA" id="ARBA00022898"/>
    </source>
</evidence>
<feature type="domain" description="Aminotransferase class I/classII large" evidence="3">
    <location>
        <begin position="43"/>
        <end position="378"/>
    </location>
</feature>
<dbReference type="InterPro" id="IPR015421">
    <property type="entry name" value="PyrdxlP-dep_Trfase_major"/>
</dbReference>
<keyword evidence="2" id="KW-0663">Pyridoxal phosphate</keyword>
<evidence type="ECO:0000313" key="5">
    <source>
        <dbReference type="Proteomes" id="UP000095009"/>
    </source>
</evidence>
<dbReference type="Gene3D" id="3.40.640.10">
    <property type="entry name" value="Type I PLP-dependent aspartate aminotransferase-like (Major domain)"/>
    <property type="match status" value="1"/>
</dbReference>
<comment type="similarity">
    <text evidence="1">Belongs to the class-I pyridoxal-phosphate-dependent aminotransferase family.</text>
</comment>
<dbReference type="Pfam" id="PF00155">
    <property type="entry name" value="Aminotran_1_2"/>
    <property type="match status" value="1"/>
</dbReference>
<dbReference type="SUPFAM" id="SSF53383">
    <property type="entry name" value="PLP-dependent transferases"/>
    <property type="match status" value="1"/>
</dbReference>
<dbReference type="GO" id="GO:0030170">
    <property type="term" value="F:pyridoxal phosphate binding"/>
    <property type="evidence" value="ECO:0007669"/>
    <property type="project" value="InterPro"/>
</dbReference>
<dbReference type="PROSITE" id="PS00105">
    <property type="entry name" value="AA_TRANSFER_CLASS_1"/>
    <property type="match status" value="1"/>
</dbReference>
<name>A0A1E3PKC1_9ASCO</name>
<dbReference type="InterPro" id="IPR004839">
    <property type="entry name" value="Aminotransferase_I/II_large"/>
</dbReference>
<organism evidence="4 5">
    <name type="scientific">Nadsonia fulvescens var. elongata DSM 6958</name>
    <dbReference type="NCBI Taxonomy" id="857566"/>
    <lineage>
        <taxon>Eukaryota</taxon>
        <taxon>Fungi</taxon>
        <taxon>Dikarya</taxon>
        <taxon>Ascomycota</taxon>
        <taxon>Saccharomycotina</taxon>
        <taxon>Dipodascomycetes</taxon>
        <taxon>Dipodascales</taxon>
        <taxon>Dipodascales incertae sedis</taxon>
        <taxon>Nadsonia</taxon>
    </lineage>
</organism>
<sequence>MVYQEEFYVERWMDTYEHQVTCNIAETCCYSMSLDEIAQLSNSVVPLAQISKMRLSYGVIPGSDQLRTAVATIYNDTTPKLISDNEAHTSVTKENVVITNGATAANFLVFYGLVGPGDEVVVIDPAYQSLQSVPKMFGANINLLTLKESNNYLPDMAELAQIVEEKNPKVILVNSPHNPYGSVISTSLLQDIVNIAKTCDAYVVCDEVYRPLYHNIADGDEIPASIVNLYQKGISTSSTSKAYSLAGLRVGWVATRDASALDECMKRRDYNTISVSMIDDYFATYVLSQYKPILKYNLELCRKNLQILSDFVKSSNGALSYFPPQGGSVTMLKIRGCENTEKFCADFAEKYSCLTIPGECFNRPGQIRVGFANKTADLIHGLHILKSYMES</sequence>
<dbReference type="InterPro" id="IPR015424">
    <property type="entry name" value="PyrdxlP-dep_Trfase"/>
</dbReference>
<evidence type="ECO:0000313" key="4">
    <source>
        <dbReference type="EMBL" id="ODQ65750.1"/>
    </source>
</evidence>
<gene>
    <name evidence="4" type="ORF">NADFUDRAFT_9091</name>
</gene>
<dbReference type="InterPro" id="IPR004838">
    <property type="entry name" value="NHTrfase_class1_PyrdxlP-BS"/>
</dbReference>
<dbReference type="CDD" id="cd00609">
    <property type="entry name" value="AAT_like"/>
    <property type="match status" value="1"/>
</dbReference>
<dbReference type="AlphaFoldDB" id="A0A1E3PKC1"/>
<dbReference type="GO" id="GO:0016740">
    <property type="term" value="F:transferase activity"/>
    <property type="evidence" value="ECO:0007669"/>
    <property type="project" value="UniProtKB-KW"/>
</dbReference>
<dbReference type="PANTHER" id="PTHR43510:SF1">
    <property type="entry name" value="AMINOTRANSFERASE FUNCTION, HYPOTHETICAL (EUROFUNG)"/>
    <property type="match status" value="1"/>
</dbReference>
<dbReference type="OrthoDB" id="7042322at2759"/>
<feature type="non-terminal residue" evidence="4">
    <location>
        <position position="391"/>
    </location>
</feature>
<keyword evidence="4" id="KW-0808">Transferase</keyword>